<keyword evidence="3" id="KW-1185">Reference proteome</keyword>
<name>A0A1H1RYG0_9CELL</name>
<dbReference type="InterPro" id="IPR011990">
    <property type="entry name" value="TPR-like_helical_dom_sf"/>
</dbReference>
<evidence type="ECO:0000259" key="1">
    <source>
        <dbReference type="Pfam" id="PF12688"/>
    </source>
</evidence>
<dbReference type="AlphaFoldDB" id="A0A1H1RYG0"/>
<sequence>MDDWERRVDAVWTHAAGDDRPDDDDLVTRIDALASELDPGDPRGAFERAGARDSTGRTAEAIALYREALDGGLDPDRRRQAAVQLASSLRAIGEADEAVRILADELDRGESLLEPQVRAFYALALADTGREREAVGIAVETIGSLVTRYRRSLVAYGQDMADGPSAPTP</sequence>
<protein>
    <submittedName>
        <fullName evidence="2">Tetratrico peptide repeat-containing protein</fullName>
    </submittedName>
</protein>
<evidence type="ECO:0000313" key="2">
    <source>
        <dbReference type="EMBL" id="SDS40009.1"/>
    </source>
</evidence>
<proteinExistence type="predicted"/>
<dbReference type="InterPro" id="IPR041656">
    <property type="entry name" value="TPR_5"/>
</dbReference>
<dbReference type="eggNOG" id="COG0457">
    <property type="taxonomic scope" value="Bacteria"/>
</dbReference>
<gene>
    <name evidence="2" type="ORF">SAMN04489860_1465</name>
</gene>
<dbReference type="EMBL" id="LT629776">
    <property type="protein sequence ID" value="SDS40009.1"/>
    <property type="molecule type" value="Genomic_DNA"/>
</dbReference>
<dbReference type="Proteomes" id="UP000185663">
    <property type="component" value="Chromosome I"/>
</dbReference>
<evidence type="ECO:0000313" key="3">
    <source>
        <dbReference type="Proteomes" id="UP000185663"/>
    </source>
</evidence>
<dbReference type="STRING" id="545619.SAMN04489860_1465"/>
<dbReference type="RefSeq" id="WP_172829042.1">
    <property type="nucleotide sequence ID" value="NZ_LT629776.1"/>
</dbReference>
<feature type="domain" description="Tetratrico peptide repeat group 5" evidence="1">
    <location>
        <begin position="44"/>
        <end position="159"/>
    </location>
</feature>
<dbReference type="SUPFAM" id="SSF48452">
    <property type="entry name" value="TPR-like"/>
    <property type="match status" value="1"/>
</dbReference>
<organism evidence="2 3">
    <name type="scientific">Paraoerskovia marina</name>
    <dbReference type="NCBI Taxonomy" id="545619"/>
    <lineage>
        <taxon>Bacteria</taxon>
        <taxon>Bacillati</taxon>
        <taxon>Actinomycetota</taxon>
        <taxon>Actinomycetes</taxon>
        <taxon>Micrococcales</taxon>
        <taxon>Cellulomonadaceae</taxon>
        <taxon>Paraoerskovia</taxon>
    </lineage>
</organism>
<accession>A0A1H1RYG0</accession>
<dbReference type="Pfam" id="PF12688">
    <property type="entry name" value="TPR_5"/>
    <property type="match status" value="1"/>
</dbReference>
<dbReference type="Gene3D" id="1.25.40.10">
    <property type="entry name" value="Tetratricopeptide repeat domain"/>
    <property type="match status" value="1"/>
</dbReference>
<reference evidence="2 3" key="1">
    <citation type="submission" date="2016-10" db="EMBL/GenBank/DDBJ databases">
        <authorList>
            <person name="de Groot N.N."/>
        </authorList>
    </citation>
    <scope>NUCLEOTIDE SEQUENCE [LARGE SCALE GENOMIC DNA]</scope>
    <source>
        <strain evidence="2 3">DSM 22126</strain>
    </source>
</reference>